<proteinExistence type="predicted"/>
<accession>A0A8H4ZE56</accession>
<evidence type="ECO:0000313" key="2">
    <source>
        <dbReference type="EMBL" id="KAF5245051.1"/>
    </source>
</evidence>
<dbReference type="AlphaFoldDB" id="A0A8H4ZE56"/>
<dbReference type="EMBL" id="JABEVY010000168">
    <property type="protein sequence ID" value="KAF5245051.1"/>
    <property type="molecule type" value="Genomic_DNA"/>
</dbReference>
<feature type="chain" id="PRO_5034603791" evidence="1">
    <location>
        <begin position="19"/>
        <end position="274"/>
    </location>
</feature>
<name>A0A8H4ZE56_9HYPO</name>
<gene>
    <name evidence="2" type="ORF">FANTH_7521</name>
</gene>
<reference evidence="2 3" key="1">
    <citation type="journal article" date="2020" name="BMC Genomics">
        <title>Correction to: Identification and distribution of gene clusters required for synthesis of sphingolipid metabolism inhibitors in diverse species of the filamentous fungus Fusarium.</title>
        <authorList>
            <person name="Kim H.S."/>
            <person name="Lohmar J.M."/>
            <person name="Busman M."/>
            <person name="Brown D.W."/>
            <person name="Naumann T.A."/>
            <person name="Divon H.H."/>
            <person name="Lysoe E."/>
            <person name="Uhlig S."/>
            <person name="Proctor R.H."/>
        </authorList>
    </citation>
    <scope>NUCLEOTIDE SEQUENCE [LARGE SCALE GENOMIC DNA]</scope>
    <source>
        <strain evidence="2 3">NRRL 25214</strain>
    </source>
</reference>
<protein>
    <submittedName>
        <fullName evidence="2">Uncharacterized protein</fullName>
    </submittedName>
</protein>
<feature type="signal peptide" evidence="1">
    <location>
        <begin position="1"/>
        <end position="18"/>
    </location>
</feature>
<evidence type="ECO:0000256" key="1">
    <source>
        <dbReference type="SAM" id="SignalP"/>
    </source>
</evidence>
<dbReference type="Proteomes" id="UP000573603">
    <property type="component" value="Unassembled WGS sequence"/>
</dbReference>
<organism evidence="2 3">
    <name type="scientific">Fusarium anthophilum</name>
    <dbReference type="NCBI Taxonomy" id="48485"/>
    <lineage>
        <taxon>Eukaryota</taxon>
        <taxon>Fungi</taxon>
        <taxon>Dikarya</taxon>
        <taxon>Ascomycota</taxon>
        <taxon>Pezizomycotina</taxon>
        <taxon>Sordariomycetes</taxon>
        <taxon>Hypocreomycetidae</taxon>
        <taxon>Hypocreales</taxon>
        <taxon>Nectriaceae</taxon>
        <taxon>Fusarium</taxon>
        <taxon>Fusarium fujikuroi species complex</taxon>
    </lineage>
</organism>
<evidence type="ECO:0000313" key="3">
    <source>
        <dbReference type="Proteomes" id="UP000573603"/>
    </source>
</evidence>
<keyword evidence="3" id="KW-1185">Reference proteome</keyword>
<comment type="caution">
    <text evidence="2">The sequence shown here is derived from an EMBL/GenBank/DDBJ whole genome shotgun (WGS) entry which is preliminary data.</text>
</comment>
<keyword evidence="1" id="KW-0732">Signal</keyword>
<sequence>MRLSFGLLLLFFVVNALAGGIRGAYERMFVWYAYQANIDLLENGLHGKGKLNLDNLEICKGQSGSGRHGTMTFKEFIGFTNRDAKGRTPSLARWRDLPDNNPPYYDRTAQALLDKRATSMWFKTADITEHATSYTKLLPEVSNVVYELSNSLPDDNSNIRKARVCIGQVEKTRQVDFDRFRIPALKASPDFKDYKIEPLQLVLGTKQGSSTAVLDLEVIAQDNNVKPADFKKKVKNWEKKTFFTDPVNGSIASQHFSALKSAKEAVRKAETGNC</sequence>